<evidence type="ECO:0000256" key="2">
    <source>
        <dbReference type="SAM" id="MobiDB-lite"/>
    </source>
</evidence>
<dbReference type="InterPro" id="IPR001878">
    <property type="entry name" value="Znf_CCHC"/>
</dbReference>
<protein>
    <recommendedName>
        <fullName evidence="3">CCHC-type domain-containing protein</fullName>
    </recommendedName>
</protein>
<accession>A0A2Z7BXW2</accession>
<dbReference type="Pfam" id="PF00098">
    <property type="entry name" value="zf-CCHC"/>
    <property type="match status" value="1"/>
</dbReference>
<evidence type="ECO:0000313" key="4">
    <source>
        <dbReference type="EMBL" id="KZV39472.1"/>
    </source>
</evidence>
<dbReference type="PROSITE" id="PS50158">
    <property type="entry name" value="ZF_CCHC"/>
    <property type="match status" value="1"/>
</dbReference>
<keyword evidence="1" id="KW-0862">Zinc</keyword>
<evidence type="ECO:0000313" key="5">
    <source>
        <dbReference type="Proteomes" id="UP000250235"/>
    </source>
</evidence>
<dbReference type="OrthoDB" id="1436378at2759"/>
<organism evidence="4 5">
    <name type="scientific">Dorcoceras hygrometricum</name>
    <dbReference type="NCBI Taxonomy" id="472368"/>
    <lineage>
        <taxon>Eukaryota</taxon>
        <taxon>Viridiplantae</taxon>
        <taxon>Streptophyta</taxon>
        <taxon>Embryophyta</taxon>
        <taxon>Tracheophyta</taxon>
        <taxon>Spermatophyta</taxon>
        <taxon>Magnoliopsida</taxon>
        <taxon>eudicotyledons</taxon>
        <taxon>Gunneridae</taxon>
        <taxon>Pentapetalae</taxon>
        <taxon>asterids</taxon>
        <taxon>lamiids</taxon>
        <taxon>Lamiales</taxon>
        <taxon>Gesneriaceae</taxon>
        <taxon>Didymocarpoideae</taxon>
        <taxon>Trichosporeae</taxon>
        <taxon>Loxocarpinae</taxon>
        <taxon>Dorcoceras</taxon>
    </lineage>
</organism>
<sequence>MIKHDVRLAEPVDYKAAVNKALRAEQDWKAIDEERQLKRQAFQQNDKRKFKKQNNNNHQGPKEKGPIAAQPISSVPYTENRPPCPNCKKKHKGQCLQEQNVCYTCGKPGHMSRNYMSGRGRDRRSFVEGDSESEGITPVLANMAQLLERLVDQTSNGNGHFNSKRKRRRFVVATGSPAARNPGSTAGRGFNPAGGAPGSG</sequence>
<keyword evidence="1" id="KW-0479">Metal-binding</keyword>
<feature type="region of interest" description="Disordered" evidence="2">
    <location>
        <begin position="155"/>
        <end position="200"/>
    </location>
</feature>
<dbReference type="EMBL" id="KV000958">
    <property type="protein sequence ID" value="KZV39472.1"/>
    <property type="molecule type" value="Genomic_DNA"/>
</dbReference>
<feature type="region of interest" description="Disordered" evidence="2">
    <location>
        <begin position="42"/>
        <end position="81"/>
    </location>
</feature>
<dbReference type="AlphaFoldDB" id="A0A2Z7BXW2"/>
<dbReference type="Proteomes" id="UP000250235">
    <property type="component" value="Unassembled WGS sequence"/>
</dbReference>
<keyword evidence="5" id="KW-1185">Reference proteome</keyword>
<evidence type="ECO:0000259" key="3">
    <source>
        <dbReference type="PROSITE" id="PS50158"/>
    </source>
</evidence>
<keyword evidence="1" id="KW-0863">Zinc-finger</keyword>
<feature type="domain" description="CCHC-type" evidence="3">
    <location>
        <begin position="102"/>
        <end position="114"/>
    </location>
</feature>
<dbReference type="GO" id="GO:0008270">
    <property type="term" value="F:zinc ion binding"/>
    <property type="evidence" value="ECO:0007669"/>
    <property type="project" value="UniProtKB-KW"/>
</dbReference>
<evidence type="ECO:0000256" key="1">
    <source>
        <dbReference type="PROSITE-ProRule" id="PRU00047"/>
    </source>
</evidence>
<proteinExistence type="predicted"/>
<gene>
    <name evidence="4" type="ORF">F511_17001</name>
</gene>
<name>A0A2Z7BXW2_9LAMI</name>
<dbReference type="GO" id="GO:0003676">
    <property type="term" value="F:nucleic acid binding"/>
    <property type="evidence" value="ECO:0007669"/>
    <property type="project" value="InterPro"/>
</dbReference>
<reference evidence="4 5" key="1">
    <citation type="journal article" date="2015" name="Proc. Natl. Acad. Sci. U.S.A.">
        <title>The resurrection genome of Boea hygrometrica: A blueprint for survival of dehydration.</title>
        <authorList>
            <person name="Xiao L."/>
            <person name="Yang G."/>
            <person name="Zhang L."/>
            <person name="Yang X."/>
            <person name="Zhao S."/>
            <person name="Ji Z."/>
            <person name="Zhou Q."/>
            <person name="Hu M."/>
            <person name="Wang Y."/>
            <person name="Chen M."/>
            <person name="Xu Y."/>
            <person name="Jin H."/>
            <person name="Xiao X."/>
            <person name="Hu G."/>
            <person name="Bao F."/>
            <person name="Hu Y."/>
            <person name="Wan P."/>
            <person name="Li L."/>
            <person name="Deng X."/>
            <person name="Kuang T."/>
            <person name="Xiang C."/>
            <person name="Zhu J.K."/>
            <person name="Oliver M.J."/>
            <person name="He Y."/>
        </authorList>
    </citation>
    <scope>NUCLEOTIDE SEQUENCE [LARGE SCALE GENOMIC DNA]</scope>
    <source>
        <strain evidence="5">cv. XS01</strain>
    </source>
</reference>